<dbReference type="WBParaSite" id="Hba_19704">
    <property type="protein sequence ID" value="Hba_19704"/>
    <property type="gene ID" value="Hba_19704"/>
</dbReference>
<organism evidence="1 2">
    <name type="scientific">Heterorhabditis bacteriophora</name>
    <name type="common">Entomopathogenic nematode worm</name>
    <dbReference type="NCBI Taxonomy" id="37862"/>
    <lineage>
        <taxon>Eukaryota</taxon>
        <taxon>Metazoa</taxon>
        <taxon>Ecdysozoa</taxon>
        <taxon>Nematoda</taxon>
        <taxon>Chromadorea</taxon>
        <taxon>Rhabditida</taxon>
        <taxon>Rhabditina</taxon>
        <taxon>Rhabditomorpha</taxon>
        <taxon>Strongyloidea</taxon>
        <taxon>Heterorhabditidae</taxon>
        <taxon>Heterorhabditis</taxon>
    </lineage>
</organism>
<dbReference type="AlphaFoldDB" id="A0A1I7XQU7"/>
<proteinExistence type="predicted"/>
<name>A0A1I7XQU7_HETBA</name>
<reference evidence="2" key="1">
    <citation type="submission" date="2016-11" db="UniProtKB">
        <authorList>
            <consortium name="WormBaseParasite"/>
        </authorList>
    </citation>
    <scope>IDENTIFICATION</scope>
</reference>
<accession>A0A1I7XQU7</accession>
<dbReference type="Proteomes" id="UP000095283">
    <property type="component" value="Unplaced"/>
</dbReference>
<keyword evidence="1" id="KW-1185">Reference proteome</keyword>
<evidence type="ECO:0000313" key="1">
    <source>
        <dbReference type="Proteomes" id="UP000095283"/>
    </source>
</evidence>
<evidence type="ECO:0000313" key="2">
    <source>
        <dbReference type="WBParaSite" id="Hba_19704"/>
    </source>
</evidence>
<protein>
    <submittedName>
        <fullName evidence="2">PPM-type phosphatase domain-containing protein</fullName>
    </submittedName>
</protein>
<sequence length="121" mass="13591">MPYLDNSPPHAQVVFVMRIVGEHSVGRAGRGLAIVCAFLKGSTDDVKDKIRAKEIKHRLTKDMIRARLRGFGKTMFYNNDQIYGCVSALYQSVGIGGLRPNTILLNWPNIEDYDEVYLFAG</sequence>